<keyword evidence="5" id="KW-1185">Reference proteome</keyword>
<protein>
    <submittedName>
        <fullName evidence="4">ABC transporter ATP-binding protein</fullName>
    </submittedName>
</protein>
<name>A0A934V0E9_9PROT</name>
<dbReference type="InterPro" id="IPR003593">
    <property type="entry name" value="AAA+_ATPase"/>
</dbReference>
<accession>A0A934V0E9</accession>
<sequence length="274" mass="29305">MIRDTTSLQVERLRVGYHRRTVIRDLTLAPFHSGEITALIGPNATGKTTLLRALAGLQPAKGALYLGGDNLLSLPGSAHAARVTYMPQSLPPRVALTVFEATLSALKVAPGARQPAQQSHIQVMETLQRLGIDDLAHRPLTELSGGQRQLASLAQSVVREPTVLLLDEPTSALDLNYQFRVMNLVRALVRERGIIAVVVLHDIALASRWCDRVVVLSDGAVVADGPPATAVTADTLAQVYGVRARVLGDAQDDALQVIVEDVLDTGDATGQPSR</sequence>
<dbReference type="GO" id="GO:0005524">
    <property type="term" value="F:ATP binding"/>
    <property type="evidence" value="ECO:0007669"/>
    <property type="project" value="UniProtKB-KW"/>
</dbReference>
<reference evidence="4" key="2">
    <citation type="journal article" date="2020" name="Microorganisms">
        <title>Osmotic Adaptation and Compatible Solute Biosynthesis of Phototrophic Bacteria as Revealed from Genome Analyses.</title>
        <authorList>
            <person name="Imhoff J.F."/>
            <person name="Rahn T."/>
            <person name="Kunzel S."/>
            <person name="Keller A."/>
            <person name="Neulinger S.C."/>
        </authorList>
    </citation>
    <scope>NUCLEOTIDE SEQUENCE</scope>
    <source>
        <strain evidence="4">DSM 9154</strain>
    </source>
</reference>
<organism evidence="4 5">
    <name type="scientific">Rhodovibrio salinarum</name>
    <dbReference type="NCBI Taxonomy" id="1087"/>
    <lineage>
        <taxon>Bacteria</taxon>
        <taxon>Pseudomonadati</taxon>
        <taxon>Pseudomonadota</taxon>
        <taxon>Alphaproteobacteria</taxon>
        <taxon>Rhodospirillales</taxon>
        <taxon>Rhodovibrionaceae</taxon>
        <taxon>Rhodovibrio</taxon>
    </lineage>
</organism>
<dbReference type="InterPro" id="IPR017871">
    <property type="entry name" value="ABC_transporter-like_CS"/>
</dbReference>
<dbReference type="CDD" id="cd03214">
    <property type="entry name" value="ABC_Iron-Siderophores_B12_Hemin"/>
    <property type="match status" value="1"/>
</dbReference>
<dbReference type="PROSITE" id="PS00211">
    <property type="entry name" value="ABC_TRANSPORTER_1"/>
    <property type="match status" value="1"/>
</dbReference>
<evidence type="ECO:0000259" key="3">
    <source>
        <dbReference type="PROSITE" id="PS50893"/>
    </source>
</evidence>
<dbReference type="PANTHER" id="PTHR42794">
    <property type="entry name" value="HEMIN IMPORT ATP-BINDING PROTEIN HMUV"/>
    <property type="match status" value="1"/>
</dbReference>
<dbReference type="PANTHER" id="PTHR42794:SF2">
    <property type="entry name" value="ABC TRANSPORTER ATP-BINDING PROTEIN"/>
    <property type="match status" value="1"/>
</dbReference>
<dbReference type="InterPro" id="IPR027417">
    <property type="entry name" value="P-loop_NTPase"/>
</dbReference>
<evidence type="ECO:0000313" key="5">
    <source>
        <dbReference type="Proteomes" id="UP000778970"/>
    </source>
</evidence>
<proteinExistence type="predicted"/>
<reference evidence="4" key="1">
    <citation type="submission" date="2017-08" db="EMBL/GenBank/DDBJ databases">
        <authorList>
            <person name="Imhoff J.F."/>
            <person name="Rahn T."/>
            <person name="Kuenzel S."/>
            <person name="Neulinger S.C."/>
        </authorList>
    </citation>
    <scope>NUCLEOTIDE SEQUENCE</scope>
    <source>
        <strain evidence="4">DSM 9154</strain>
    </source>
</reference>
<dbReference type="AlphaFoldDB" id="A0A934V0E9"/>
<keyword evidence="2 4" id="KW-0067">ATP-binding</keyword>
<comment type="caution">
    <text evidence="4">The sequence shown here is derived from an EMBL/GenBank/DDBJ whole genome shotgun (WGS) entry which is preliminary data.</text>
</comment>
<dbReference type="PROSITE" id="PS50893">
    <property type="entry name" value="ABC_TRANSPORTER_2"/>
    <property type="match status" value="1"/>
</dbReference>
<evidence type="ECO:0000256" key="1">
    <source>
        <dbReference type="ARBA" id="ARBA00022741"/>
    </source>
</evidence>
<dbReference type="GO" id="GO:0016887">
    <property type="term" value="F:ATP hydrolysis activity"/>
    <property type="evidence" value="ECO:0007669"/>
    <property type="project" value="InterPro"/>
</dbReference>
<dbReference type="RefSeq" id="WP_051432121.1">
    <property type="nucleotide sequence ID" value="NZ_NRRE01000026.1"/>
</dbReference>
<feature type="domain" description="ABC transporter" evidence="3">
    <location>
        <begin position="8"/>
        <end position="243"/>
    </location>
</feature>
<dbReference type="SUPFAM" id="SSF52540">
    <property type="entry name" value="P-loop containing nucleoside triphosphate hydrolases"/>
    <property type="match status" value="1"/>
</dbReference>
<dbReference type="Proteomes" id="UP000778970">
    <property type="component" value="Unassembled WGS sequence"/>
</dbReference>
<dbReference type="SMART" id="SM00382">
    <property type="entry name" value="AAA"/>
    <property type="match status" value="1"/>
</dbReference>
<gene>
    <name evidence="4" type="ORF">CKO21_11075</name>
</gene>
<dbReference type="Gene3D" id="3.40.50.300">
    <property type="entry name" value="P-loop containing nucleotide triphosphate hydrolases"/>
    <property type="match status" value="1"/>
</dbReference>
<dbReference type="InterPro" id="IPR003439">
    <property type="entry name" value="ABC_transporter-like_ATP-bd"/>
</dbReference>
<evidence type="ECO:0000313" key="4">
    <source>
        <dbReference type="EMBL" id="MBK1697783.1"/>
    </source>
</evidence>
<evidence type="ECO:0000256" key="2">
    <source>
        <dbReference type="ARBA" id="ARBA00022840"/>
    </source>
</evidence>
<dbReference type="Pfam" id="PF00005">
    <property type="entry name" value="ABC_tran"/>
    <property type="match status" value="1"/>
</dbReference>
<keyword evidence="1" id="KW-0547">Nucleotide-binding</keyword>
<dbReference type="EMBL" id="NRRE01000026">
    <property type="protein sequence ID" value="MBK1697783.1"/>
    <property type="molecule type" value="Genomic_DNA"/>
</dbReference>